<comment type="caution">
    <text evidence="19">The sequence shown here is derived from an EMBL/GenBank/DDBJ whole genome shotgun (WGS) entry which is preliminary data.</text>
</comment>
<dbReference type="CDD" id="cd02853">
    <property type="entry name" value="E_set_MTHase_like_N"/>
    <property type="match status" value="1"/>
</dbReference>
<dbReference type="InterPro" id="IPR044901">
    <property type="entry name" value="Trehalose_TreZ_E-set_sf"/>
</dbReference>
<dbReference type="InterPro" id="IPR017853">
    <property type="entry name" value="GH"/>
</dbReference>
<evidence type="ECO:0000256" key="5">
    <source>
        <dbReference type="ARBA" id="ARBA00015938"/>
    </source>
</evidence>
<dbReference type="InterPro" id="IPR013783">
    <property type="entry name" value="Ig-like_fold"/>
</dbReference>
<organism evidence="19 20">
    <name type="scientific">Longimycelium tulufanense</name>
    <dbReference type="NCBI Taxonomy" id="907463"/>
    <lineage>
        <taxon>Bacteria</taxon>
        <taxon>Bacillati</taxon>
        <taxon>Actinomycetota</taxon>
        <taxon>Actinomycetes</taxon>
        <taxon>Pseudonocardiales</taxon>
        <taxon>Pseudonocardiaceae</taxon>
        <taxon>Longimycelium</taxon>
    </lineage>
</organism>
<evidence type="ECO:0000256" key="16">
    <source>
        <dbReference type="PIRSR" id="PIRSR006337-2"/>
    </source>
</evidence>
<keyword evidence="20" id="KW-1185">Reference proteome</keyword>
<dbReference type="EC" id="3.2.1.141" evidence="4 13"/>
<accession>A0A8J3C7H5</accession>
<evidence type="ECO:0000256" key="14">
    <source>
        <dbReference type="PIRNR" id="PIRNR006337"/>
    </source>
</evidence>
<dbReference type="Gene3D" id="2.60.40.10">
    <property type="entry name" value="Immunoglobulins"/>
    <property type="match status" value="1"/>
</dbReference>
<feature type="site" description="Transition state stabilizer" evidence="17">
    <location>
        <position position="394"/>
    </location>
</feature>
<dbReference type="SMART" id="SM00642">
    <property type="entry name" value="Aamy"/>
    <property type="match status" value="1"/>
</dbReference>
<evidence type="ECO:0000313" key="19">
    <source>
        <dbReference type="EMBL" id="GGM49718.1"/>
    </source>
</evidence>
<proteinExistence type="inferred from homology"/>
<dbReference type="InterPro" id="IPR006047">
    <property type="entry name" value="GH13_cat_dom"/>
</dbReference>
<dbReference type="GO" id="GO:0033942">
    <property type="term" value="F:4-alpha-D-(1-&gt;4)-alpha-D-glucanotrehalose trehalohydrolase activity"/>
    <property type="evidence" value="ECO:0007669"/>
    <property type="project" value="UniProtKB-EC"/>
</dbReference>
<dbReference type="Proteomes" id="UP000637578">
    <property type="component" value="Unassembled WGS sequence"/>
</dbReference>
<name>A0A8J3C7H5_9PSEU</name>
<dbReference type="SUPFAM" id="SSF81296">
    <property type="entry name" value="E set domains"/>
    <property type="match status" value="1"/>
</dbReference>
<feature type="binding site" evidence="16">
    <location>
        <begin position="393"/>
        <end position="398"/>
    </location>
    <ligand>
        <name>substrate</name>
    </ligand>
</feature>
<keyword evidence="8" id="KW-0119">Carbohydrate metabolism</keyword>
<evidence type="ECO:0000256" key="13">
    <source>
        <dbReference type="NCBIfam" id="TIGR02402"/>
    </source>
</evidence>
<evidence type="ECO:0000256" key="6">
    <source>
        <dbReference type="ARBA" id="ARBA00022490"/>
    </source>
</evidence>
<feature type="binding site" evidence="16">
    <location>
        <begin position="259"/>
        <end position="264"/>
    </location>
    <ligand>
        <name>substrate</name>
    </ligand>
</feature>
<evidence type="ECO:0000259" key="18">
    <source>
        <dbReference type="SMART" id="SM00642"/>
    </source>
</evidence>
<dbReference type="CDD" id="cd11325">
    <property type="entry name" value="AmyAc_GTHase"/>
    <property type="match status" value="1"/>
</dbReference>
<evidence type="ECO:0000256" key="12">
    <source>
        <dbReference type="ARBA" id="ARBA00034013"/>
    </source>
</evidence>
<comment type="catalytic activity">
    <reaction evidence="12 14">
        <text>hydrolysis of (1-&gt;4)-alpha-D-glucosidic linkage in 4-alpha-D-[(1-&gt;4)-alpha-D-glucanosyl]n trehalose to yield trehalose and (1-&gt;4)-alpha-D-glucan.</text>
        <dbReference type="EC" id="3.2.1.141"/>
    </reaction>
</comment>
<comment type="similarity">
    <text evidence="3 14">Belongs to the glycosyl hydrolase 13 family.</text>
</comment>
<evidence type="ECO:0000313" key="20">
    <source>
        <dbReference type="Proteomes" id="UP000637578"/>
    </source>
</evidence>
<evidence type="ECO:0000256" key="11">
    <source>
        <dbReference type="ARBA" id="ARBA00033284"/>
    </source>
</evidence>
<feature type="active site" description="Proton donor" evidence="15">
    <location>
        <position position="298"/>
    </location>
</feature>
<evidence type="ECO:0000256" key="2">
    <source>
        <dbReference type="ARBA" id="ARBA00005199"/>
    </source>
</evidence>
<evidence type="ECO:0000256" key="8">
    <source>
        <dbReference type="ARBA" id="ARBA00023277"/>
    </source>
</evidence>
<dbReference type="InterPro" id="IPR012768">
    <property type="entry name" value="Trehalose_TreZ"/>
</dbReference>
<feature type="binding site" evidence="16">
    <location>
        <begin position="323"/>
        <end position="327"/>
    </location>
    <ligand>
        <name>substrate</name>
    </ligand>
</feature>
<protein>
    <recommendedName>
        <fullName evidence="5 13">Malto-oligosyltrehalose trehalohydrolase</fullName>
        <shortName evidence="14">MTHase</shortName>
        <ecNumber evidence="4 13">3.2.1.141</ecNumber>
    </recommendedName>
    <alternativeName>
        <fullName evidence="11 14">4-alpha-D-((1-&gt;4)-alpha-D-glucano)trehalose trehalohydrolase</fullName>
    </alternativeName>
    <alternativeName>
        <fullName evidence="10 14">Maltooligosyl trehalose trehalohydrolase</fullName>
    </alternativeName>
</protein>
<evidence type="ECO:0000256" key="15">
    <source>
        <dbReference type="PIRSR" id="PIRSR006337-1"/>
    </source>
</evidence>
<dbReference type="PIRSF" id="PIRSF006337">
    <property type="entry name" value="Trehalose_TreZ"/>
    <property type="match status" value="1"/>
</dbReference>
<dbReference type="SUPFAM" id="SSF51445">
    <property type="entry name" value="(Trans)glycosidases"/>
    <property type="match status" value="1"/>
</dbReference>
<evidence type="ECO:0000256" key="4">
    <source>
        <dbReference type="ARBA" id="ARBA00012268"/>
    </source>
</evidence>
<dbReference type="NCBIfam" id="TIGR02402">
    <property type="entry name" value="trehalose_TreZ"/>
    <property type="match status" value="1"/>
</dbReference>
<evidence type="ECO:0000256" key="9">
    <source>
        <dbReference type="ARBA" id="ARBA00023295"/>
    </source>
</evidence>
<dbReference type="Pfam" id="PF00128">
    <property type="entry name" value="Alpha-amylase"/>
    <property type="match status" value="1"/>
</dbReference>
<dbReference type="GO" id="GO:0005992">
    <property type="term" value="P:trehalose biosynthetic process"/>
    <property type="evidence" value="ECO:0007669"/>
    <property type="project" value="UniProtKB-UniRule"/>
</dbReference>
<evidence type="ECO:0000256" key="1">
    <source>
        <dbReference type="ARBA" id="ARBA00004496"/>
    </source>
</evidence>
<dbReference type="GO" id="GO:0005737">
    <property type="term" value="C:cytoplasm"/>
    <property type="evidence" value="ECO:0007669"/>
    <property type="project" value="UniProtKB-SubCell"/>
</dbReference>
<dbReference type="Gene3D" id="1.10.10.760">
    <property type="entry name" value="E-set domains of sugar-utilizing enzymes"/>
    <property type="match status" value="1"/>
</dbReference>
<feature type="domain" description="Glycosyl hydrolase family 13 catalytic" evidence="18">
    <location>
        <begin position="117"/>
        <end position="461"/>
    </location>
</feature>
<gene>
    <name evidence="19" type="ORF">GCM10012275_20740</name>
</gene>
<reference evidence="19" key="1">
    <citation type="journal article" date="2014" name="Int. J. Syst. Evol. Microbiol.">
        <title>Complete genome sequence of Corynebacterium casei LMG S-19264T (=DSM 44701T), isolated from a smear-ripened cheese.</title>
        <authorList>
            <consortium name="US DOE Joint Genome Institute (JGI-PGF)"/>
            <person name="Walter F."/>
            <person name="Albersmeier A."/>
            <person name="Kalinowski J."/>
            <person name="Ruckert C."/>
        </authorList>
    </citation>
    <scope>NUCLEOTIDE SEQUENCE</scope>
    <source>
        <strain evidence="19">CGMCC 4.5737</strain>
    </source>
</reference>
<keyword evidence="6" id="KW-0963">Cytoplasm</keyword>
<dbReference type="AlphaFoldDB" id="A0A8J3C7H5"/>
<comment type="subcellular location">
    <subcellularLocation>
        <location evidence="1 15">Cytoplasm</location>
    </subcellularLocation>
</comment>
<dbReference type="InterPro" id="IPR014756">
    <property type="entry name" value="Ig_E-set"/>
</dbReference>
<dbReference type="PANTHER" id="PTHR43651">
    <property type="entry name" value="1,4-ALPHA-GLUCAN-BRANCHING ENZYME"/>
    <property type="match status" value="1"/>
</dbReference>
<dbReference type="UniPathway" id="UPA00299"/>
<comment type="pathway">
    <text evidence="2 14">Glycan biosynthesis; trehalose biosynthesis.</text>
</comment>
<dbReference type="EMBL" id="BMMK01000007">
    <property type="protein sequence ID" value="GGM49718.1"/>
    <property type="molecule type" value="Genomic_DNA"/>
</dbReference>
<dbReference type="Gene3D" id="3.20.20.80">
    <property type="entry name" value="Glycosidases"/>
    <property type="match status" value="1"/>
</dbReference>
<sequence length="599" mass="66693">MTQLAEGVPAGSGLPRTGTDFTVWAPERSRVRLWLDGAEYKMVRDERGWWRVTVPIAAPGMDYGFLLDDNPQPLPDPRSLWQPDGVHRPSRRYDHDFFRWTDESWAGRSLPGSVVYELHVGTFTDAGTFDAAVSRLDHLRGLGVDFVEVMPVNAFDGPYGWGYDGVLWYAVHEPYGGPDGFKQFVDACHTRGLGVLLDVVYNHLGPSGAHLADYGPYFTGRTIWGPALNVDGPDSDEVRRYVIDNALSWLRDFHVDGLRLDAVHALVDRRAVHLLEELASEVEALSAHLRRPLTLIAESDLNDPRLVTAREAGGYGLHAQWNDDLHHCLHTALTGERQGYYTDFGSLQALADTLREVFFHAATWSSFRGRTHGRPVDTHRLPAHRFLFSAQNHDQVGNRAAGDRLSAVLSPGLLGCAAALLLCSPYTPMLFMGEEWGASTPWQFFASFPDPKLAEKVRRGRRKEFAEHGWGPSEVPDPLAPATLERSRLNWSETGQGWHAELLGTYRALVALRRARPALSDPWLDRLVVDHDESRRWIVLHRNDGRGDRLYVACNLGSVPARVPLPDRADVLLTNGQASVGPGGVELGPETFAVLDPVR</sequence>
<evidence type="ECO:0000256" key="3">
    <source>
        <dbReference type="ARBA" id="ARBA00008061"/>
    </source>
</evidence>
<dbReference type="PANTHER" id="PTHR43651:SF11">
    <property type="entry name" value="MALTO-OLIGOSYLTREHALOSE TREHALOHYDROLASE"/>
    <property type="match status" value="1"/>
</dbReference>
<evidence type="ECO:0000256" key="17">
    <source>
        <dbReference type="PIRSR" id="PIRSR006337-3"/>
    </source>
</evidence>
<feature type="active site" description="Nucleophile" evidence="15">
    <location>
        <position position="261"/>
    </location>
</feature>
<dbReference type="RefSeq" id="WP_189056371.1">
    <property type="nucleotide sequence ID" value="NZ_BMMK01000007.1"/>
</dbReference>
<evidence type="ECO:0000256" key="10">
    <source>
        <dbReference type="ARBA" id="ARBA00032057"/>
    </source>
</evidence>
<keyword evidence="7 14" id="KW-0378">Hydrolase</keyword>
<keyword evidence="9 14" id="KW-0326">Glycosidase</keyword>
<reference evidence="19" key="2">
    <citation type="submission" date="2020-09" db="EMBL/GenBank/DDBJ databases">
        <authorList>
            <person name="Sun Q."/>
            <person name="Zhou Y."/>
        </authorList>
    </citation>
    <scope>NUCLEOTIDE SEQUENCE</scope>
    <source>
        <strain evidence="19">CGMCC 4.5737</strain>
    </source>
</reference>
<evidence type="ECO:0000256" key="7">
    <source>
        <dbReference type="ARBA" id="ARBA00022801"/>
    </source>
</evidence>